<proteinExistence type="predicted"/>
<protein>
    <recommendedName>
        <fullName evidence="1">Cystatin domain-containing protein</fullName>
    </recommendedName>
</protein>
<evidence type="ECO:0000259" key="1">
    <source>
        <dbReference type="Pfam" id="PF00031"/>
    </source>
</evidence>
<dbReference type="Proteomes" id="UP000694396">
    <property type="component" value="Unplaced"/>
</dbReference>
<keyword evidence="3" id="KW-1185">Reference proteome</keyword>
<reference evidence="2" key="2">
    <citation type="submission" date="2025-09" db="UniProtKB">
        <authorList>
            <consortium name="Ensembl"/>
        </authorList>
    </citation>
    <scope>IDENTIFICATION</scope>
</reference>
<dbReference type="SUPFAM" id="SSF54403">
    <property type="entry name" value="Cystatin/monellin"/>
    <property type="match status" value="1"/>
</dbReference>
<name>A0A8C3NSP3_9PASS</name>
<feature type="domain" description="Cystatin" evidence="1">
    <location>
        <begin position="62"/>
        <end position="100"/>
    </location>
</feature>
<dbReference type="CDD" id="cd00042">
    <property type="entry name" value="CY"/>
    <property type="match status" value="1"/>
</dbReference>
<dbReference type="Gene3D" id="3.10.450.10">
    <property type="match status" value="1"/>
</dbReference>
<evidence type="ECO:0000313" key="3">
    <source>
        <dbReference type="Proteomes" id="UP000694396"/>
    </source>
</evidence>
<dbReference type="Ensembl" id="ENSCRFT00000001921.1">
    <property type="protein sequence ID" value="ENSCRFP00000001837.1"/>
    <property type="gene ID" value="ENSCRFG00000001549.1"/>
</dbReference>
<dbReference type="Pfam" id="PF00031">
    <property type="entry name" value="Cystatin"/>
    <property type="match status" value="1"/>
</dbReference>
<organism evidence="2 3">
    <name type="scientific">Cyanoderma ruficeps</name>
    <name type="common">rufous-capped babbler</name>
    <dbReference type="NCBI Taxonomy" id="181631"/>
    <lineage>
        <taxon>Eukaryota</taxon>
        <taxon>Metazoa</taxon>
        <taxon>Chordata</taxon>
        <taxon>Craniata</taxon>
        <taxon>Vertebrata</taxon>
        <taxon>Euteleostomi</taxon>
        <taxon>Archelosauria</taxon>
        <taxon>Archosauria</taxon>
        <taxon>Dinosauria</taxon>
        <taxon>Saurischia</taxon>
        <taxon>Theropoda</taxon>
        <taxon>Coelurosauria</taxon>
        <taxon>Aves</taxon>
        <taxon>Neognathae</taxon>
        <taxon>Neoaves</taxon>
        <taxon>Telluraves</taxon>
        <taxon>Australaves</taxon>
        <taxon>Passeriformes</taxon>
        <taxon>Sylvioidea</taxon>
        <taxon>Timaliidae</taxon>
        <taxon>Cyanoderma</taxon>
    </lineage>
</organism>
<accession>A0A8C3NSP3</accession>
<dbReference type="AlphaFoldDB" id="A0A8C3NSP3"/>
<sequence length="121" mass="13199">MICILLAEASIPATQLAKGSAIVAKRMPAVVLLAVVLLLLAHDVQGKKPPSRLMKGLKRALHSCQIVQIISGKKQIMAGVKYIIKVEIAQTNKHAICNFILLTVPWQNHIDLLKNSCQDAE</sequence>
<dbReference type="GO" id="GO:0004869">
    <property type="term" value="F:cysteine-type endopeptidase inhibitor activity"/>
    <property type="evidence" value="ECO:0007669"/>
    <property type="project" value="InterPro"/>
</dbReference>
<reference evidence="2" key="1">
    <citation type="submission" date="2025-08" db="UniProtKB">
        <authorList>
            <consortium name="Ensembl"/>
        </authorList>
    </citation>
    <scope>IDENTIFICATION</scope>
</reference>
<evidence type="ECO:0000313" key="2">
    <source>
        <dbReference type="Ensembl" id="ENSCRFP00000001837.1"/>
    </source>
</evidence>
<dbReference type="InterPro" id="IPR046350">
    <property type="entry name" value="Cystatin_sf"/>
</dbReference>
<dbReference type="InterPro" id="IPR000010">
    <property type="entry name" value="Cystatin_dom"/>
</dbReference>